<feature type="transmembrane region" description="Helical" evidence="1">
    <location>
        <begin position="337"/>
        <end position="355"/>
    </location>
</feature>
<dbReference type="EMBL" id="LSRX01000021">
    <property type="protein sequence ID" value="OLQ13923.1"/>
    <property type="molecule type" value="Genomic_DNA"/>
</dbReference>
<name>A0A1Q9F2N5_SYMMI</name>
<comment type="caution">
    <text evidence="2">The sequence shown here is derived from an EMBL/GenBank/DDBJ whole genome shotgun (WGS) entry which is preliminary data.</text>
</comment>
<feature type="transmembrane region" description="Helical" evidence="1">
    <location>
        <begin position="239"/>
        <end position="259"/>
    </location>
</feature>
<keyword evidence="3" id="KW-1185">Reference proteome</keyword>
<feature type="transmembrane region" description="Helical" evidence="1">
    <location>
        <begin position="144"/>
        <end position="165"/>
    </location>
</feature>
<accession>A0A1Q9F2N5</accession>
<dbReference type="AlphaFoldDB" id="A0A1Q9F2N5"/>
<feature type="transmembrane region" description="Helical" evidence="1">
    <location>
        <begin position="306"/>
        <end position="325"/>
    </location>
</feature>
<proteinExistence type="predicted"/>
<evidence type="ECO:0000313" key="2">
    <source>
        <dbReference type="EMBL" id="OLQ13923.1"/>
    </source>
</evidence>
<gene>
    <name evidence="2" type="ORF">AK812_SmicGene1952</name>
</gene>
<keyword evidence="1" id="KW-1133">Transmembrane helix</keyword>
<organism evidence="2 3">
    <name type="scientific">Symbiodinium microadriaticum</name>
    <name type="common">Dinoflagellate</name>
    <name type="synonym">Zooxanthella microadriatica</name>
    <dbReference type="NCBI Taxonomy" id="2951"/>
    <lineage>
        <taxon>Eukaryota</taxon>
        <taxon>Sar</taxon>
        <taxon>Alveolata</taxon>
        <taxon>Dinophyceae</taxon>
        <taxon>Suessiales</taxon>
        <taxon>Symbiodiniaceae</taxon>
        <taxon>Symbiodinium</taxon>
    </lineage>
</organism>
<protein>
    <submittedName>
        <fullName evidence="2">Uncharacterized protein</fullName>
    </submittedName>
</protein>
<dbReference type="Proteomes" id="UP000186817">
    <property type="component" value="Unassembled WGS sequence"/>
</dbReference>
<keyword evidence="1" id="KW-0812">Transmembrane</keyword>
<sequence>MAQDSGNELLRRVEGLQEELRVVSDRLARLETSGIHHRDFGEELRVLNDRLTRLEAGEIREQVAVSKEQGNVVPEQDISDAQRLEAGMLPGPSETETEQFQTRRSRKITHKSVIVTESDHPLQESFWDALLLAGLDEIGPAGSAVITFGVLASFGLQLLFVWIVLTSFLSSDPKYDIQHLKNWRVLYGHNYANMDSSGASLVSKICGGALFEREWWHNSLLDEVDAYLDPVFPGMFPDLSVGVVLSSVALAIWVCYIAAELQDAGRFAWSIYRLPGGNTVISMVSEDERVFESVSPLRRTAVSFTVLARLGIAVTLGISGGLWLAHTRDVTNIMLNAVALLFILEIDELLWKVVASRHITKYLSSVRTLQLGPRKTWAGVDVACILRLIMIIAALVVFVQETVCINAIQAKTARDILCGGNKDFVYSSNPQLGPIMVMDTKPFDIHGGNWQPGIRSLVEEVVTKYDPEDVRNGYWRSHLGDRQVVAQVAPKRLKQVFTTFTRLTAVTAPDDPVTFGNSCEDELPSELGWEWSALTAMTGANNCSEAQSFCDNTNYPLVRMACPETCGCTAVDSGMFMDTGCRHKCQSEPAFKASRQNASCLDFSTSNVNDTRSEAWVRYLRDWNQLLYSMAPNMTDMKEFSELLSMLEFADCAFLKEIDSLDMFICKPDPVEMFGGDSFPMSLRTGAWLCPESCGCSGQDTTWCPQCPDDGDRDRGGALYLIQRSKLYVNHNLLGNLISAVKLDDEEVKLAAGGPEEKVSPK</sequence>
<feature type="transmembrane region" description="Helical" evidence="1">
    <location>
        <begin position="376"/>
        <end position="399"/>
    </location>
</feature>
<reference evidence="2 3" key="1">
    <citation type="submission" date="2016-02" db="EMBL/GenBank/DDBJ databases">
        <title>Genome analysis of coral dinoflagellate symbionts highlights evolutionary adaptations to a symbiotic lifestyle.</title>
        <authorList>
            <person name="Aranda M."/>
            <person name="Li Y."/>
            <person name="Liew Y.J."/>
            <person name="Baumgarten S."/>
            <person name="Simakov O."/>
            <person name="Wilson M."/>
            <person name="Piel J."/>
            <person name="Ashoor H."/>
            <person name="Bougouffa S."/>
            <person name="Bajic V.B."/>
            <person name="Ryu T."/>
            <person name="Ravasi T."/>
            <person name="Bayer T."/>
            <person name="Micklem G."/>
            <person name="Kim H."/>
            <person name="Bhak J."/>
            <person name="Lajeunesse T.C."/>
            <person name="Voolstra C.R."/>
        </authorList>
    </citation>
    <scope>NUCLEOTIDE SEQUENCE [LARGE SCALE GENOMIC DNA]</scope>
    <source>
        <strain evidence="2 3">CCMP2467</strain>
    </source>
</reference>
<dbReference type="OrthoDB" id="410677at2759"/>
<evidence type="ECO:0000256" key="1">
    <source>
        <dbReference type="SAM" id="Phobius"/>
    </source>
</evidence>
<evidence type="ECO:0000313" key="3">
    <source>
        <dbReference type="Proteomes" id="UP000186817"/>
    </source>
</evidence>
<keyword evidence="1" id="KW-0472">Membrane</keyword>